<dbReference type="EMBL" id="MEIA01000475">
    <property type="protein sequence ID" value="OJF10540.1"/>
    <property type="molecule type" value="Genomic_DNA"/>
</dbReference>
<organism evidence="2 3">
    <name type="scientific">Couchioplanes caeruleus subsp. caeruleus</name>
    <dbReference type="NCBI Taxonomy" id="56427"/>
    <lineage>
        <taxon>Bacteria</taxon>
        <taxon>Bacillati</taxon>
        <taxon>Actinomycetota</taxon>
        <taxon>Actinomycetes</taxon>
        <taxon>Micromonosporales</taxon>
        <taxon>Micromonosporaceae</taxon>
        <taxon>Couchioplanes</taxon>
    </lineage>
</organism>
<dbReference type="GO" id="GO:0004792">
    <property type="term" value="F:thiosulfate-cyanide sulfurtransferase activity"/>
    <property type="evidence" value="ECO:0007669"/>
    <property type="project" value="TreeGrafter"/>
</dbReference>
<evidence type="ECO:0000259" key="1">
    <source>
        <dbReference type="Pfam" id="PF00899"/>
    </source>
</evidence>
<comment type="caution">
    <text evidence="2">The sequence shown here is derived from an EMBL/GenBank/DDBJ whole genome shotgun (WGS) entry which is preliminary data.</text>
</comment>
<dbReference type="InterPro" id="IPR035985">
    <property type="entry name" value="Ubiquitin-activating_enz"/>
</dbReference>
<dbReference type="AlphaFoldDB" id="A0A1K0GHZ6"/>
<protein>
    <submittedName>
        <fullName evidence="2">Molybdopterin biosynthesis protein</fullName>
    </submittedName>
</protein>
<dbReference type="Gene3D" id="3.40.50.720">
    <property type="entry name" value="NAD(P)-binding Rossmann-like Domain"/>
    <property type="match status" value="1"/>
</dbReference>
<reference evidence="2 3" key="1">
    <citation type="submission" date="2016-09" db="EMBL/GenBank/DDBJ databases">
        <title>Couchioplanes caeruleus draft genome sequence.</title>
        <authorList>
            <person name="Sheehan J."/>
            <person name="Caffrey P."/>
        </authorList>
    </citation>
    <scope>NUCLEOTIDE SEQUENCE [LARGE SCALE GENOMIC DNA]</scope>
    <source>
        <strain evidence="2 3">DSM 43634</strain>
    </source>
</reference>
<dbReference type="GO" id="GO:0008641">
    <property type="term" value="F:ubiquitin-like modifier activating enzyme activity"/>
    <property type="evidence" value="ECO:0007669"/>
    <property type="project" value="InterPro"/>
</dbReference>
<dbReference type="InterPro" id="IPR000594">
    <property type="entry name" value="ThiF_NAD_FAD-bd"/>
</dbReference>
<dbReference type="GO" id="GO:0005737">
    <property type="term" value="C:cytoplasm"/>
    <property type="evidence" value="ECO:0007669"/>
    <property type="project" value="TreeGrafter"/>
</dbReference>
<keyword evidence="3" id="KW-1185">Reference proteome</keyword>
<name>A0A1K0GHZ6_9ACTN</name>
<sequence length="258" mass="28389">MTLQAPDFTQFQLDRYSRQLRLDGFGLEGQRRLRDAHVAISRGGGVGGTVASHLAMAGVGRLTLAHGGEIVPEYLNRMLLANPRDIGRPCVDAFADSLARINPDVEVTTYPEYVTDDNALRIVRDADLIADGAPLFEERYALNKAAVELRRPLVSGAMYDTEGYITTVLPGRTPCLSCIYPTKPPYWTDIKVFPAMSPGPGLVGAVMAMEVIKVLTGFAEPLNNQLMFFDLRSNMTRLLKVARRPDCTVCSHLDNNDC</sequence>
<dbReference type="RefSeq" id="WP_071809001.1">
    <property type="nucleotide sequence ID" value="NZ_MEIA01000475.1"/>
</dbReference>
<dbReference type="Proteomes" id="UP000182486">
    <property type="component" value="Unassembled WGS sequence"/>
</dbReference>
<gene>
    <name evidence="2" type="ORF">BG844_31490</name>
</gene>
<dbReference type="Pfam" id="PF00899">
    <property type="entry name" value="ThiF"/>
    <property type="match status" value="1"/>
</dbReference>
<dbReference type="InterPro" id="IPR045886">
    <property type="entry name" value="ThiF/MoeB/HesA"/>
</dbReference>
<evidence type="ECO:0000313" key="2">
    <source>
        <dbReference type="EMBL" id="OJF10540.1"/>
    </source>
</evidence>
<dbReference type="GO" id="GO:0016779">
    <property type="term" value="F:nucleotidyltransferase activity"/>
    <property type="evidence" value="ECO:0007669"/>
    <property type="project" value="TreeGrafter"/>
</dbReference>
<dbReference type="PANTHER" id="PTHR10953:SF102">
    <property type="entry name" value="ADENYLYLTRANSFERASE AND SULFURTRANSFERASE MOCS3"/>
    <property type="match status" value="1"/>
</dbReference>
<feature type="domain" description="THIF-type NAD/FAD binding fold" evidence="1">
    <location>
        <begin position="16"/>
        <end position="249"/>
    </location>
</feature>
<dbReference type="CDD" id="cd00757">
    <property type="entry name" value="ThiF_MoeB_HesA_family"/>
    <property type="match status" value="1"/>
</dbReference>
<proteinExistence type="predicted"/>
<evidence type="ECO:0000313" key="3">
    <source>
        <dbReference type="Proteomes" id="UP000182486"/>
    </source>
</evidence>
<accession>A0A1K0GHZ6</accession>
<dbReference type="SUPFAM" id="SSF69572">
    <property type="entry name" value="Activating enzymes of the ubiquitin-like proteins"/>
    <property type="match status" value="1"/>
</dbReference>
<dbReference type="PANTHER" id="PTHR10953">
    <property type="entry name" value="UBIQUITIN-ACTIVATING ENZYME E1"/>
    <property type="match status" value="1"/>
</dbReference>